<dbReference type="InterPro" id="IPR041426">
    <property type="entry name" value="Mos1_HTH"/>
</dbReference>
<feature type="compositionally biased region" description="Basic and acidic residues" evidence="1">
    <location>
        <begin position="179"/>
        <end position="191"/>
    </location>
</feature>
<reference evidence="3 4" key="1">
    <citation type="submission" date="2023-08" db="EMBL/GenBank/DDBJ databases">
        <title>A Necator americanus chromosomal reference genome.</title>
        <authorList>
            <person name="Ilik V."/>
            <person name="Petrzelkova K.J."/>
            <person name="Pardy F."/>
            <person name="Fuh T."/>
            <person name="Niatou-Singa F.S."/>
            <person name="Gouil Q."/>
            <person name="Baker L."/>
            <person name="Ritchie M.E."/>
            <person name="Jex A.R."/>
            <person name="Gazzola D."/>
            <person name="Li H."/>
            <person name="Toshio Fujiwara R."/>
            <person name="Zhan B."/>
            <person name="Aroian R.V."/>
            <person name="Pafco B."/>
            <person name="Schwarz E.M."/>
        </authorList>
    </citation>
    <scope>NUCLEOTIDE SEQUENCE [LARGE SCALE GENOMIC DNA]</scope>
    <source>
        <strain evidence="3 4">Aroian</strain>
        <tissue evidence="3">Whole animal</tissue>
    </source>
</reference>
<accession>A0ABR1CB35</accession>
<comment type="caution">
    <text evidence="3">The sequence shown here is derived from an EMBL/GenBank/DDBJ whole genome shotgun (WGS) entry which is preliminary data.</text>
</comment>
<dbReference type="PANTHER" id="PTHR46060:SF2">
    <property type="entry name" value="HISTONE-LYSINE N-METHYLTRANSFERASE SETMAR"/>
    <property type="match status" value="1"/>
</dbReference>
<gene>
    <name evidence="3" type="primary">Necator_chrII.g6538</name>
    <name evidence="3" type="ORF">RB195_018745</name>
</gene>
<organism evidence="3 4">
    <name type="scientific">Necator americanus</name>
    <name type="common">Human hookworm</name>
    <dbReference type="NCBI Taxonomy" id="51031"/>
    <lineage>
        <taxon>Eukaryota</taxon>
        <taxon>Metazoa</taxon>
        <taxon>Ecdysozoa</taxon>
        <taxon>Nematoda</taxon>
        <taxon>Chromadorea</taxon>
        <taxon>Rhabditida</taxon>
        <taxon>Rhabditina</taxon>
        <taxon>Rhabditomorpha</taxon>
        <taxon>Strongyloidea</taxon>
        <taxon>Ancylostomatidae</taxon>
        <taxon>Bunostominae</taxon>
        <taxon>Necator</taxon>
    </lineage>
</organism>
<evidence type="ECO:0000313" key="4">
    <source>
        <dbReference type="Proteomes" id="UP001303046"/>
    </source>
</evidence>
<dbReference type="Pfam" id="PF17906">
    <property type="entry name" value="HTH_48"/>
    <property type="match status" value="1"/>
</dbReference>
<dbReference type="Gene3D" id="1.10.10.1450">
    <property type="match status" value="1"/>
</dbReference>
<protein>
    <recommendedName>
        <fullName evidence="2">Mos1 transposase HTH domain-containing protein</fullName>
    </recommendedName>
</protein>
<dbReference type="Proteomes" id="UP001303046">
    <property type="component" value="Unassembled WGS sequence"/>
</dbReference>
<evidence type="ECO:0000313" key="3">
    <source>
        <dbReference type="EMBL" id="KAK6735696.1"/>
    </source>
</evidence>
<name>A0ABR1CB35_NECAM</name>
<keyword evidence="4" id="KW-1185">Reference proteome</keyword>
<proteinExistence type="predicted"/>
<dbReference type="PANTHER" id="PTHR46060">
    <property type="entry name" value="MARINER MOS1 TRANSPOSASE-LIKE PROTEIN"/>
    <property type="match status" value="1"/>
</dbReference>
<dbReference type="EMBL" id="JAVFWL010000002">
    <property type="protein sequence ID" value="KAK6735696.1"/>
    <property type="molecule type" value="Genomic_DNA"/>
</dbReference>
<dbReference type="InterPro" id="IPR052709">
    <property type="entry name" value="Transposase-MT_Hybrid"/>
</dbReference>
<evidence type="ECO:0000256" key="1">
    <source>
        <dbReference type="SAM" id="MobiDB-lite"/>
    </source>
</evidence>
<feature type="region of interest" description="Disordered" evidence="1">
    <location>
        <begin position="174"/>
        <end position="197"/>
    </location>
</feature>
<sequence>MVEHSTHIRDVLLYEFESGHPVTEAHRNLSQVFGTEAHSERSVRAWFQRFKAGNKRLEDELRSGRPTAKSFDELKNLVEQHPYEGMRYFAASLGCSVSTVSNGLRFLGMVKSSLLSRSRIIDWLDTIVTGDEKWIICINHSRKRAWWAGDEMPDLQFRTAAGQHDGYCRGLLRSTAKTGRQDPQRAPEARQRSPAAR</sequence>
<evidence type="ECO:0000259" key="2">
    <source>
        <dbReference type="Pfam" id="PF17906"/>
    </source>
</evidence>
<feature type="domain" description="Mos1 transposase HTH" evidence="2">
    <location>
        <begin position="6"/>
        <end position="54"/>
    </location>
</feature>